<dbReference type="NCBIfam" id="TIGR00486">
    <property type="entry name" value="YbgI_SA1388"/>
    <property type="match status" value="1"/>
</dbReference>
<evidence type="ECO:0000256" key="3">
    <source>
        <dbReference type="ARBA" id="ARBA00022112"/>
    </source>
</evidence>
<proteinExistence type="inferred from homology"/>
<evidence type="ECO:0000256" key="5">
    <source>
        <dbReference type="PIRSR" id="PIRSR602678-1"/>
    </source>
</evidence>
<dbReference type="InterPro" id="IPR002678">
    <property type="entry name" value="DUF34/NIF3"/>
</dbReference>
<evidence type="ECO:0000256" key="1">
    <source>
        <dbReference type="ARBA" id="ARBA00006964"/>
    </source>
</evidence>
<dbReference type="Pfam" id="PF01784">
    <property type="entry name" value="DUF34_NIF3"/>
    <property type="match status" value="1"/>
</dbReference>
<dbReference type="PANTHER" id="PTHR13799:SF14">
    <property type="entry name" value="GTP CYCLOHYDROLASE 1 TYPE 2 HOMOLOG"/>
    <property type="match status" value="1"/>
</dbReference>
<dbReference type="InterPro" id="IPR036069">
    <property type="entry name" value="DUF34/NIF3_sf"/>
</dbReference>
<dbReference type="EMBL" id="LXND01000020">
    <property type="protein sequence ID" value="OAD64893.1"/>
    <property type="molecule type" value="Genomic_DNA"/>
</dbReference>
<evidence type="ECO:0000313" key="9">
    <source>
        <dbReference type="Proteomes" id="UP001275867"/>
    </source>
</evidence>
<evidence type="ECO:0000256" key="2">
    <source>
        <dbReference type="ARBA" id="ARBA00011643"/>
    </source>
</evidence>
<comment type="subunit">
    <text evidence="2">Homohexamer.</text>
</comment>
<dbReference type="EMBL" id="WERX01000004">
    <property type="protein sequence ID" value="MDV7693673.1"/>
    <property type="molecule type" value="Genomic_DNA"/>
</dbReference>
<feature type="binding site" evidence="5">
    <location>
        <position position="103"/>
    </location>
    <ligand>
        <name>a divalent metal cation</name>
        <dbReference type="ChEBI" id="CHEBI:60240"/>
        <label>1</label>
    </ligand>
</feature>
<feature type="binding site" evidence="5">
    <location>
        <position position="228"/>
    </location>
    <ligand>
        <name>a divalent metal cation</name>
        <dbReference type="ChEBI" id="CHEBI:60240"/>
        <label>1</label>
    </ligand>
</feature>
<protein>
    <recommendedName>
        <fullName evidence="3">GTP cyclohydrolase 1 type 2 homolog</fullName>
    </recommendedName>
</protein>
<feature type="binding site" evidence="5">
    <location>
        <position position="64"/>
    </location>
    <ligand>
        <name>a divalent metal cation</name>
        <dbReference type="ChEBI" id="CHEBI:60240"/>
        <label>2</label>
    </ligand>
</feature>
<dbReference type="GeneID" id="93383067"/>
<name>A0A176TLS9_9LACO</name>
<evidence type="ECO:0000313" key="7">
    <source>
        <dbReference type="EMBL" id="OAD64893.1"/>
    </source>
</evidence>
<accession>A0A176TLS9</accession>
<comment type="similarity">
    <text evidence="1">Belongs to the GTP cyclohydrolase I type 2/NIF3 family.</text>
</comment>
<reference evidence="7 8" key="1">
    <citation type="submission" date="2016-05" db="EMBL/GenBank/DDBJ databases">
        <title>Draft genome sequence of Pediococcus parvulus 2.6, a probiotic beta-glucan producer strain.</title>
        <authorList>
            <person name="Mohedano M.L."/>
            <person name="Perez-Ramos A."/>
            <person name="Duenas M.T."/>
            <person name="Lamontanara A."/>
            <person name="Orru L."/>
            <person name="Spano G."/>
            <person name="Capozzi V."/>
            <person name="Lopez P."/>
        </authorList>
    </citation>
    <scope>NUCLEOTIDE SEQUENCE [LARGE SCALE GENOMIC DNA]</scope>
    <source>
        <strain evidence="7 8">2.6</strain>
    </source>
</reference>
<dbReference type="Proteomes" id="UP000077280">
    <property type="component" value="Unassembled WGS sequence"/>
</dbReference>
<sequence>MKIRDFIAQLEKFAPKELAESGDPIGLQIGNLDNEFTKVLVTLDVRPEVVEEAIAKHCDLIIAHHPVMFRPAHNLDLANPQNKMYANIIKHNITVYAAHSNLDAAENGMNDWLAEKLNLNNVNRLLNGYTDNQGNRFGMGRVGDLSKKMSVLEFATKIKQVFDLQGLRIVSQNPGQMISRVAVLGGDGGKFYPQALSKKAEVFVTGDIYYHTGHDMLATGLNAIDPGHNIEKICIPQLASLFRSWNSVKTNGIEIVESRVNTNPFIFI</sequence>
<dbReference type="FunFam" id="3.40.1390.30:FF:000001">
    <property type="entry name" value="GTP cyclohydrolase 1 type 2"/>
    <property type="match status" value="1"/>
</dbReference>
<evidence type="ECO:0000256" key="4">
    <source>
        <dbReference type="ARBA" id="ARBA00022723"/>
    </source>
</evidence>
<dbReference type="OrthoDB" id="9792792at2"/>
<comment type="caution">
    <text evidence="6">The sequence shown here is derived from an EMBL/GenBank/DDBJ whole genome shotgun (WGS) entry which is preliminary data.</text>
</comment>
<keyword evidence="8" id="KW-1185">Reference proteome</keyword>
<dbReference type="SUPFAM" id="SSF102705">
    <property type="entry name" value="NIF3 (NGG1p interacting factor 3)-like"/>
    <property type="match status" value="1"/>
</dbReference>
<dbReference type="Proteomes" id="UP001275867">
    <property type="component" value="Unassembled WGS sequence"/>
</dbReference>
<dbReference type="AlphaFoldDB" id="A0A176TLS9"/>
<organism evidence="6 9">
    <name type="scientific">Pediococcus parvulus</name>
    <dbReference type="NCBI Taxonomy" id="54062"/>
    <lineage>
        <taxon>Bacteria</taxon>
        <taxon>Bacillati</taxon>
        <taxon>Bacillota</taxon>
        <taxon>Bacilli</taxon>
        <taxon>Lactobacillales</taxon>
        <taxon>Lactobacillaceae</taxon>
        <taxon>Pediococcus</taxon>
    </lineage>
</organism>
<dbReference type="RefSeq" id="WP_057782257.1">
    <property type="nucleotide sequence ID" value="NZ_BJWE01000001.1"/>
</dbReference>
<reference evidence="6" key="2">
    <citation type="submission" date="2019-10" db="EMBL/GenBank/DDBJ databases">
        <title>Malate fermentation in French cider.</title>
        <authorList>
            <person name="Cousin F.J."/>
            <person name="Medina Fernandez S."/>
            <person name="Misery B."/>
            <person name="Laplace J.-M."/>
            <person name="Cretenet M."/>
        </authorList>
    </citation>
    <scope>NUCLEOTIDE SEQUENCE</scope>
    <source>
        <strain evidence="6">UCMA15901</strain>
    </source>
</reference>
<feature type="binding site" evidence="5">
    <location>
        <position position="231"/>
    </location>
    <ligand>
        <name>a divalent metal cation</name>
        <dbReference type="ChEBI" id="CHEBI:60240"/>
        <label>1</label>
    </ligand>
</feature>
<evidence type="ECO:0000313" key="8">
    <source>
        <dbReference type="Proteomes" id="UP000077280"/>
    </source>
</evidence>
<dbReference type="GO" id="GO:0046872">
    <property type="term" value="F:metal ion binding"/>
    <property type="evidence" value="ECO:0007669"/>
    <property type="project" value="UniProtKB-KW"/>
</dbReference>
<evidence type="ECO:0000313" key="6">
    <source>
        <dbReference type="EMBL" id="MDV7693673.1"/>
    </source>
</evidence>
<dbReference type="GO" id="GO:0005737">
    <property type="term" value="C:cytoplasm"/>
    <property type="evidence" value="ECO:0007669"/>
    <property type="project" value="TreeGrafter"/>
</dbReference>
<feature type="binding site" evidence="5">
    <location>
        <position position="65"/>
    </location>
    <ligand>
        <name>a divalent metal cation</name>
        <dbReference type="ChEBI" id="CHEBI:60240"/>
        <label>1</label>
    </ligand>
</feature>
<gene>
    <name evidence="7" type="ORF">A7K95_02445</name>
    <name evidence="6" type="ORF">GA842_02020</name>
</gene>
<dbReference type="Gene3D" id="3.40.1390.30">
    <property type="entry name" value="NIF3 (NGG1p interacting factor 3)-like"/>
    <property type="match status" value="2"/>
</dbReference>
<dbReference type="PANTHER" id="PTHR13799">
    <property type="entry name" value="NGG1 INTERACTING FACTOR 3"/>
    <property type="match status" value="1"/>
</dbReference>
<keyword evidence="4 5" id="KW-0479">Metal-binding</keyword>